<dbReference type="EMBL" id="JACJPW010000028">
    <property type="protein sequence ID" value="MBD2181967.1"/>
    <property type="molecule type" value="Genomic_DNA"/>
</dbReference>
<comment type="caution">
    <text evidence="2">The sequence shown here is derived from an EMBL/GenBank/DDBJ whole genome shotgun (WGS) entry which is preliminary data.</text>
</comment>
<reference evidence="2" key="1">
    <citation type="journal article" date="2015" name="ISME J.">
        <title>Draft Genome Sequence of Streptomyces incarnatus NRRL8089, which Produces the Nucleoside Antibiotic Sinefungin.</title>
        <authorList>
            <person name="Oshima K."/>
            <person name="Hattori M."/>
            <person name="Shimizu H."/>
            <person name="Fukuda K."/>
            <person name="Nemoto M."/>
            <person name="Inagaki K."/>
            <person name="Tamura T."/>
        </authorList>
    </citation>
    <scope>NUCLEOTIDE SEQUENCE</scope>
    <source>
        <strain evidence="2">FACHB-1375</strain>
    </source>
</reference>
<evidence type="ECO:0000256" key="1">
    <source>
        <dbReference type="SAM" id="Phobius"/>
    </source>
</evidence>
<feature type="transmembrane region" description="Helical" evidence="1">
    <location>
        <begin position="52"/>
        <end position="73"/>
    </location>
</feature>
<evidence type="ECO:0000313" key="2">
    <source>
        <dbReference type="EMBL" id="MBD2181967.1"/>
    </source>
</evidence>
<dbReference type="Proteomes" id="UP000641646">
    <property type="component" value="Unassembled WGS sequence"/>
</dbReference>
<accession>A0A926VDS2</accession>
<gene>
    <name evidence="2" type="ORF">H6G03_12770</name>
</gene>
<protein>
    <submittedName>
        <fullName evidence="2">Uncharacterized protein</fullName>
    </submittedName>
</protein>
<keyword evidence="3" id="KW-1185">Reference proteome</keyword>
<keyword evidence="1" id="KW-0472">Membrane</keyword>
<name>A0A926VDS2_9CYAN</name>
<proteinExistence type="predicted"/>
<keyword evidence="1" id="KW-0812">Transmembrane</keyword>
<feature type="transmembrane region" description="Helical" evidence="1">
    <location>
        <begin position="12"/>
        <end position="32"/>
    </location>
</feature>
<keyword evidence="1" id="KW-1133">Transmembrane helix</keyword>
<evidence type="ECO:0000313" key="3">
    <source>
        <dbReference type="Proteomes" id="UP000641646"/>
    </source>
</evidence>
<dbReference type="RefSeq" id="WP_190464775.1">
    <property type="nucleotide sequence ID" value="NZ_JACJPW010000028.1"/>
</dbReference>
<reference evidence="2" key="2">
    <citation type="submission" date="2020-08" db="EMBL/GenBank/DDBJ databases">
        <authorList>
            <person name="Chen M."/>
            <person name="Teng W."/>
            <person name="Zhao L."/>
            <person name="Hu C."/>
            <person name="Zhou Y."/>
            <person name="Han B."/>
            <person name="Song L."/>
            <person name="Shu W."/>
        </authorList>
    </citation>
    <scope>NUCLEOTIDE SEQUENCE</scope>
    <source>
        <strain evidence="2">FACHB-1375</strain>
    </source>
</reference>
<organism evidence="2 3">
    <name type="scientific">Aerosakkonema funiforme FACHB-1375</name>
    <dbReference type="NCBI Taxonomy" id="2949571"/>
    <lineage>
        <taxon>Bacteria</taxon>
        <taxon>Bacillati</taxon>
        <taxon>Cyanobacteriota</taxon>
        <taxon>Cyanophyceae</taxon>
        <taxon>Oscillatoriophycideae</taxon>
        <taxon>Aerosakkonematales</taxon>
        <taxon>Aerosakkonemataceae</taxon>
        <taxon>Aerosakkonema</taxon>
    </lineage>
</organism>
<sequence>MKDKLLKWLNVALMWDFFLVLIGFFWFAIALIGKATDIPLGFDLWHKLWEPIFMPAISILMAGAIVSGIVSWVSKRLNSKVS</sequence>
<dbReference type="AlphaFoldDB" id="A0A926VDS2"/>